<organism evidence="1 2">
    <name type="scientific">Psophocarpus tetragonolobus</name>
    <name type="common">Winged bean</name>
    <name type="synonym">Dolichos tetragonolobus</name>
    <dbReference type="NCBI Taxonomy" id="3891"/>
    <lineage>
        <taxon>Eukaryota</taxon>
        <taxon>Viridiplantae</taxon>
        <taxon>Streptophyta</taxon>
        <taxon>Embryophyta</taxon>
        <taxon>Tracheophyta</taxon>
        <taxon>Spermatophyta</taxon>
        <taxon>Magnoliopsida</taxon>
        <taxon>eudicotyledons</taxon>
        <taxon>Gunneridae</taxon>
        <taxon>Pentapetalae</taxon>
        <taxon>rosids</taxon>
        <taxon>fabids</taxon>
        <taxon>Fabales</taxon>
        <taxon>Fabaceae</taxon>
        <taxon>Papilionoideae</taxon>
        <taxon>50 kb inversion clade</taxon>
        <taxon>NPAAA clade</taxon>
        <taxon>indigoferoid/millettioid clade</taxon>
        <taxon>Phaseoleae</taxon>
        <taxon>Psophocarpus</taxon>
    </lineage>
</organism>
<dbReference type="Proteomes" id="UP001386955">
    <property type="component" value="Unassembled WGS sequence"/>
</dbReference>
<proteinExistence type="predicted"/>
<comment type="caution">
    <text evidence="1">The sequence shown here is derived from an EMBL/GenBank/DDBJ whole genome shotgun (WGS) entry which is preliminary data.</text>
</comment>
<evidence type="ECO:0000313" key="2">
    <source>
        <dbReference type="Proteomes" id="UP001386955"/>
    </source>
</evidence>
<gene>
    <name evidence="1" type="ORF">VNO78_12628</name>
</gene>
<dbReference type="EMBL" id="JAYMYS010000003">
    <property type="protein sequence ID" value="KAK7401272.1"/>
    <property type="molecule type" value="Genomic_DNA"/>
</dbReference>
<sequence length="157" mass="17275">MEQVDEGEDTWCLTPKNVSGTLVMNLGRSSLHVRRQWRSCGWEEEGRIGKVIGAGVRGIEVGVGERGDREGVGRVREVEDDGFVDVDVAYQAEVPCGAGKVEKGRKVSRGGQRVVKKRGSVRLQALQFTRGRGIRKGQEQVWEEEIKAAKDVAIEVG</sequence>
<accession>A0AAN9XQ04</accession>
<name>A0AAN9XQ04_PSOTE</name>
<dbReference type="AlphaFoldDB" id="A0AAN9XQ04"/>
<protein>
    <submittedName>
        <fullName evidence="1">Uncharacterized protein</fullName>
    </submittedName>
</protein>
<evidence type="ECO:0000313" key="1">
    <source>
        <dbReference type="EMBL" id="KAK7401272.1"/>
    </source>
</evidence>
<keyword evidence="2" id="KW-1185">Reference proteome</keyword>
<reference evidence="1 2" key="1">
    <citation type="submission" date="2024-01" db="EMBL/GenBank/DDBJ databases">
        <title>The genomes of 5 underutilized Papilionoideae crops provide insights into root nodulation and disease resistanc.</title>
        <authorList>
            <person name="Jiang F."/>
        </authorList>
    </citation>
    <scope>NUCLEOTIDE SEQUENCE [LARGE SCALE GENOMIC DNA]</scope>
    <source>
        <strain evidence="1">DUOXIRENSHENG_FW03</strain>
        <tissue evidence="1">Leaves</tissue>
    </source>
</reference>